<dbReference type="InterPro" id="IPR002035">
    <property type="entry name" value="VWF_A"/>
</dbReference>
<keyword evidence="4" id="KW-1185">Reference proteome</keyword>
<dbReference type="GO" id="GO:0032991">
    <property type="term" value="C:protein-containing complex"/>
    <property type="evidence" value="ECO:0007669"/>
    <property type="project" value="UniProtKB-ARBA"/>
</dbReference>
<feature type="domain" description="VWFA" evidence="2">
    <location>
        <begin position="74"/>
        <end position="255"/>
    </location>
</feature>
<protein>
    <recommendedName>
        <fullName evidence="2">VWFA domain-containing protein</fullName>
    </recommendedName>
</protein>
<gene>
    <name evidence="3" type="ORF">HPB48_023791</name>
</gene>
<dbReference type="PRINTS" id="PR00453">
    <property type="entry name" value="VWFADOMAIN"/>
</dbReference>
<dbReference type="CDD" id="cd01450">
    <property type="entry name" value="vWFA_subfamily_ECM"/>
    <property type="match status" value="1"/>
</dbReference>
<feature type="chain" id="PRO_5039929033" description="VWFA domain-containing protein" evidence="1">
    <location>
        <begin position="24"/>
        <end position="375"/>
    </location>
</feature>
<name>A0A9J6H8K0_HAELO</name>
<reference evidence="3 4" key="1">
    <citation type="journal article" date="2020" name="Cell">
        <title>Large-Scale Comparative Analyses of Tick Genomes Elucidate Their Genetic Diversity and Vector Capacities.</title>
        <authorList>
            <consortium name="Tick Genome and Microbiome Consortium (TIGMIC)"/>
            <person name="Jia N."/>
            <person name="Wang J."/>
            <person name="Shi W."/>
            <person name="Du L."/>
            <person name="Sun Y."/>
            <person name="Zhan W."/>
            <person name="Jiang J.F."/>
            <person name="Wang Q."/>
            <person name="Zhang B."/>
            <person name="Ji P."/>
            <person name="Bell-Sakyi L."/>
            <person name="Cui X.M."/>
            <person name="Yuan T.T."/>
            <person name="Jiang B.G."/>
            <person name="Yang W.F."/>
            <person name="Lam T.T."/>
            <person name="Chang Q.C."/>
            <person name="Ding S.J."/>
            <person name="Wang X.J."/>
            <person name="Zhu J.G."/>
            <person name="Ruan X.D."/>
            <person name="Zhao L."/>
            <person name="Wei J.T."/>
            <person name="Ye R.Z."/>
            <person name="Que T.C."/>
            <person name="Du C.H."/>
            <person name="Zhou Y.H."/>
            <person name="Cheng J.X."/>
            <person name="Dai P.F."/>
            <person name="Guo W.B."/>
            <person name="Han X.H."/>
            <person name="Huang E.J."/>
            <person name="Li L.F."/>
            <person name="Wei W."/>
            <person name="Gao Y.C."/>
            <person name="Liu J.Z."/>
            <person name="Shao H.Z."/>
            <person name="Wang X."/>
            <person name="Wang C.C."/>
            <person name="Yang T.C."/>
            <person name="Huo Q.B."/>
            <person name="Li W."/>
            <person name="Chen H.Y."/>
            <person name="Chen S.E."/>
            <person name="Zhou L.G."/>
            <person name="Ni X.B."/>
            <person name="Tian J.H."/>
            <person name="Sheng Y."/>
            <person name="Liu T."/>
            <person name="Pan Y.S."/>
            <person name="Xia L.Y."/>
            <person name="Li J."/>
            <person name="Zhao F."/>
            <person name="Cao W.C."/>
        </authorList>
    </citation>
    <scope>NUCLEOTIDE SEQUENCE [LARGE SCALE GENOMIC DNA]</scope>
    <source>
        <strain evidence="3">HaeL-2018</strain>
    </source>
</reference>
<dbReference type="PANTHER" id="PTHR24020">
    <property type="entry name" value="COLLAGEN ALPHA"/>
    <property type="match status" value="1"/>
</dbReference>
<dbReference type="Gene3D" id="2.10.50.10">
    <property type="entry name" value="Tumor Necrosis Factor Receptor, subunit A, domain 2"/>
    <property type="match status" value="1"/>
</dbReference>
<dbReference type="AlphaFoldDB" id="A0A9J6H8K0"/>
<dbReference type="OrthoDB" id="6515930at2759"/>
<dbReference type="InterPro" id="IPR009030">
    <property type="entry name" value="Growth_fac_rcpt_cys_sf"/>
</dbReference>
<dbReference type="PROSITE" id="PS50234">
    <property type="entry name" value="VWFA"/>
    <property type="match status" value="1"/>
</dbReference>
<dbReference type="Proteomes" id="UP000821853">
    <property type="component" value="Unassembled WGS sequence"/>
</dbReference>
<dbReference type="PANTHER" id="PTHR24020:SF20">
    <property type="entry name" value="PH DOMAIN-CONTAINING PROTEIN"/>
    <property type="match status" value="1"/>
</dbReference>
<dbReference type="SMART" id="SM00327">
    <property type="entry name" value="VWA"/>
    <property type="match status" value="1"/>
</dbReference>
<dbReference type="EMBL" id="JABSTR010000962">
    <property type="protein sequence ID" value="KAH9383069.1"/>
    <property type="molecule type" value="Genomic_DNA"/>
</dbReference>
<dbReference type="InterPro" id="IPR011641">
    <property type="entry name" value="Tyr-kin_ephrin_A/B_rcpt-like"/>
</dbReference>
<dbReference type="Pfam" id="PF00092">
    <property type="entry name" value="VWA"/>
    <property type="match status" value="1"/>
</dbReference>
<dbReference type="SUPFAM" id="SSF53300">
    <property type="entry name" value="vWA-like"/>
    <property type="match status" value="1"/>
</dbReference>
<evidence type="ECO:0000256" key="1">
    <source>
        <dbReference type="SAM" id="SignalP"/>
    </source>
</evidence>
<dbReference type="OMA" id="QTHISEC"/>
<sequence length="375" mass="41204">MTRRKRTLFQWLQLFFLAVLALSFITGGPLNVQVNGHSVRGRFPEPTPESERLDALGETLRWHVAKLRSTQRADIVFLVDSSASVGADNFVNELRFIRKLLADFTVSFERTRVALVTFSSKQKVVREVDQITAPSTANHKCALQNSQLVGVRYAGGGTFTLGAMQEAVEILKYSRDDASKAVFLVTDGYSNGGDPRPCAKMLRDSDVTIYTFGIRNGNVRELQDMASDPNREHCYILDSFEEFEALARRALHEDMHVGPHQLLNATDCDSLCPEGERCCHPEALCSCRTSSGQYSCLCPKGHFGSGLRDDCHPCPRGTYQPLQASGEVSICVPCPHAHQNSAPGSTSVAQCHCKRGYSPDGGTCKGTLLPGVVHH</sequence>
<dbReference type="SUPFAM" id="SSF57184">
    <property type="entry name" value="Growth factor receptor domain"/>
    <property type="match status" value="1"/>
</dbReference>
<dbReference type="Gene3D" id="3.40.50.410">
    <property type="entry name" value="von Willebrand factor, type A domain"/>
    <property type="match status" value="1"/>
</dbReference>
<evidence type="ECO:0000259" key="2">
    <source>
        <dbReference type="PROSITE" id="PS50234"/>
    </source>
</evidence>
<evidence type="ECO:0000313" key="3">
    <source>
        <dbReference type="EMBL" id="KAH9383069.1"/>
    </source>
</evidence>
<dbReference type="Pfam" id="PF07699">
    <property type="entry name" value="Ephrin_rec_like"/>
    <property type="match status" value="1"/>
</dbReference>
<comment type="caution">
    <text evidence="3">The sequence shown here is derived from an EMBL/GenBank/DDBJ whole genome shotgun (WGS) entry which is preliminary data.</text>
</comment>
<evidence type="ECO:0000313" key="4">
    <source>
        <dbReference type="Proteomes" id="UP000821853"/>
    </source>
</evidence>
<proteinExistence type="predicted"/>
<feature type="signal peptide" evidence="1">
    <location>
        <begin position="1"/>
        <end position="23"/>
    </location>
</feature>
<dbReference type="InterPro" id="IPR036465">
    <property type="entry name" value="vWFA_dom_sf"/>
</dbReference>
<organism evidence="3 4">
    <name type="scientific">Haemaphysalis longicornis</name>
    <name type="common">Bush tick</name>
    <dbReference type="NCBI Taxonomy" id="44386"/>
    <lineage>
        <taxon>Eukaryota</taxon>
        <taxon>Metazoa</taxon>
        <taxon>Ecdysozoa</taxon>
        <taxon>Arthropoda</taxon>
        <taxon>Chelicerata</taxon>
        <taxon>Arachnida</taxon>
        <taxon>Acari</taxon>
        <taxon>Parasitiformes</taxon>
        <taxon>Ixodida</taxon>
        <taxon>Ixodoidea</taxon>
        <taxon>Ixodidae</taxon>
        <taxon>Haemaphysalinae</taxon>
        <taxon>Haemaphysalis</taxon>
    </lineage>
</organism>
<dbReference type="SMART" id="SM01411">
    <property type="entry name" value="Ephrin_rec_like"/>
    <property type="match status" value="1"/>
</dbReference>
<dbReference type="InterPro" id="IPR050525">
    <property type="entry name" value="ECM_Assembly_Org"/>
</dbReference>
<accession>A0A9J6H8K0</accession>
<keyword evidence="1" id="KW-0732">Signal</keyword>
<dbReference type="VEuPathDB" id="VectorBase:HLOH_055819"/>